<evidence type="ECO:0000256" key="1">
    <source>
        <dbReference type="SAM" id="SignalP"/>
    </source>
</evidence>
<evidence type="ECO:0008006" key="3">
    <source>
        <dbReference type="Google" id="ProtNLM"/>
    </source>
</evidence>
<organism evidence="2">
    <name type="scientific">Thiolapillus brandeum</name>
    <dbReference type="NCBI Taxonomy" id="1076588"/>
    <lineage>
        <taxon>Bacteria</taxon>
        <taxon>Pseudomonadati</taxon>
        <taxon>Pseudomonadota</taxon>
        <taxon>Gammaproteobacteria</taxon>
        <taxon>Chromatiales</taxon>
        <taxon>Sedimenticolaceae</taxon>
        <taxon>Thiolapillus</taxon>
    </lineage>
</organism>
<feature type="signal peptide" evidence="1">
    <location>
        <begin position="1"/>
        <end position="30"/>
    </location>
</feature>
<evidence type="ECO:0000313" key="2">
    <source>
        <dbReference type="EMBL" id="HEC07775.1"/>
    </source>
</evidence>
<dbReference type="AlphaFoldDB" id="A0A831WCM3"/>
<sequence length="684" mass="75229">MVADADTGLTCLYRRLICCALLFLFPAARAVDELQLQVQSIAGEGWTLEGLDVAVGASPGDTASVRVDASRMQLAGQQFGQIRLFCPEVAWDDDSALTCGKGRLDIGTSLFKAMTGSLSWRYVDTGNWWLKLNDLRLSRARLQLELTSVGSRLQADFKLQNFHLALLKRFFPPDWTFSGIAGIQGRVVLMQGAPVSVRASMRLKNFSYSSEDGLQVGEALNLRLNLDGTRQAKIWGGKLDLRVDKGQLYTDPFFTEIAEDAPFELSLQGKLDGDTQRMGISALSFSYGGLFSGQGSLDANLSARQLQDLDLKFQLSDLSQAYGMLFQPLVIGNALDDMTVNGQVQGQLQLTGAGLQAFSLKLQQVDVEQNAGLFGLKKISGDVHWKRSGAKPRSRLSWQGGHLFRIAFGAVDAGFTAHAGSIIMEPLTLPLLGGRLQLADLSLDGLLDDSLGWQARAELENIQLEALSHSLGWPVLEGSLQASIPRLHYHDALLRMDGKLLVDVFGGRVVVEGLKLEDPLGVAPVLETSVRLDNLDLEQITQVFDFGRIQGSLEGYVRNLQLVAWQVTAFDANLRSPKKDKRPHRISQRAIDNLTELGNGASVSLSATMLRFFEDFAYDRLALKVRLRGAVAELDGVPNPEGGYYIVKGARLPRIDVIGRNHKVAWKDLLSRIRDIRFDDMIVE</sequence>
<gene>
    <name evidence="2" type="ORF">ENJ12_13045</name>
</gene>
<dbReference type="EMBL" id="DRLF01000453">
    <property type="protein sequence ID" value="HEC07775.1"/>
    <property type="molecule type" value="Genomic_DNA"/>
</dbReference>
<accession>A0A831WCM3</accession>
<dbReference type="Proteomes" id="UP000886339">
    <property type="component" value="Unassembled WGS sequence"/>
</dbReference>
<reference evidence="2" key="1">
    <citation type="journal article" date="2020" name="mSystems">
        <title>Genome- and Community-Level Interaction Insights into Carbon Utilization and Element Cycling Functions of Hydrothermarchaeota in Hydrothermal Sediment.</title>
        <authorList>
            <person name="Zhou Z."/>
            <person name="Liu Y."/>
            <person name="Xu W."/>
            <person name="Pan J."/>
            <person name="Luo Z.H."/>
            <person name="Li M."/>
        </authorList>
    </citation>
    <scope>NUCLEOTIDE SEQUENCE [LARGE SCALE GENOMIC DNA]</scope>
    <source>
        <strain evidence="2">HyVt-458</strain>
    </source>
</reference>
<protein>
    <recommendedName>
        <fullName evidence="3">Dicarboxylate transport domain-containing protein</fullName>
    </recommendedName>
</protein>
<name>A0A831WCM3_9GAMM</name>
<comment type="caution">
    <text evidence="2">The sequence shown here is derived from an EMBL/GenBank/DDBJ whole genome shotgun (WGS) entry which is preliminary data.</text>
</comment>
<keyword evidence="1" id="KW-0732">Signal</keyword>
<feature type="chain" id="PRO_5032301409" description="Dicarboxylate transport domain-containing protein" evidence="1">
    <location>
        <begin position="31"/>
        <end position="684"/>
    </location>
</feature>
<proteinExistence type="predicted"/>